<gene>
    <name evidence="3" type="ORF">AK812_SmicGene4160</name>
</gene>
<feature type="transmembrane region" description="Helical" evidence="2">
    <location>
        <begin position="57"/>
        <end position="82"/>
    </location>
</feature>
<dbReference type="AlphaFoldDB" id="A0A1Q9EX04"/>
<proteinExistence type="predicted"/>
<evidence type="ECO:0000256" key="1">
    <source>
        <dbReference type="SAM" id="MobiDB-lite"/>
    </source>
</evidence>
<evidence type="ECO:0000313" key="3">
    <source>
        <dbReference type="EMBL" id="OLQ11925.1"/>
    </source>
</evidence>
<evidence type="ECO:0008006" key="5">
    <source>
        <dbReference type="Google" id="ProtNLM"/>
    </source>
</evidence>
<sequence length="441" mass="49008">MGAAAATLSLGEAIGILQSWHSYNRDETWSRRGYDIGLQSMRIDILNTVREEMRDQVTVIISSLDNLMVVATLMLSIGFGFVVEGTFPPAETDYDYDDTQKVFLVAYAVLAALALVFPLFTLMLTIAARFEVELCQQDVMGDLQKHLLKALRRDRLDALETKAASPRSDEAAPGRHISSPSSSSWSQQPSRVLRGRSAPALGRTTPVFGRKPTPPCKDFGKALRGGLQKQFGNFYTFFYEDTVGRIAEDEVKLIAEGLLQKVNHYHFLYPIAQLFLWLGMLSSVMVCCVLLGLYYQANYPNTPAMWRCYTFILVVCVIGSVIFLLWMKYHMLRDKQEEVRTKTSASSVFHEESAAPVDSAVPVFDSDEQVEAAYRRAFHTPTDGAGDLEAFETAAEDSDSGSAPRRPALPTQPRTGQRPRRISEARSDVSSAPSLPGFPYG</sequence>
<reference evidence="3 4" key="1">
    <citation type="submission" date="2016-02" db="EMBL/GenBank/DDBJ databases">
        <title>Genome analysis of coral dinoflagellate symbionts highlights evolutionary adaptations to a symbiotic lifestyle.</title>
        <authorList>
            <person name="Aranda M."/>
            <person name="Li Y."/>
            <person name="Liew Y.J."/>
            <person name="Baumgarten S."/>
            <person name="Simakov O."/>
            <person name="Wilson M."/>
            <person name="Piel J."/>
            <person name="Ashoor H."/>
            <person name="Bougouffa S."/>
            <person name="Bajic V.B."/>
            <person name="Ryu T."/>
            <person name="Ravasi T."/>
            <person name="Bayer T."/>
            <person name="Micklem G."/>
            <person name="Kim H."/>
            <person name="Bhak J."/>
            <person name="Lajeunesse T.C."/>
            <person name="Voolstra C.R."/>
        </authorList>
    </citation>
    <scope>NUCLEOTIDE SEQUENCE [LARGE SCALE GENOMIC DNA]</scope>
    <source>
        <strain evidence="3 4">CCMP2467</strain>
    </source>
</reference>
<keyword evidence="4" id="KW-1185">Reference proteome</keyword>
<dbReference type="Proteomes" id="UP000186817">
    <property type="component" value="Unassembled WGS sequence"/>
</dbReference>
<evidence type="ECO:0000256" key="2">
    <source>
        <dbReference type="SAM" id="Phobius"/>
    </source>
</evidence>
<keyword evidence="2" id="KW-1133">Transmembrane helix</keyword>
<feature type="transmembrane region" description="Helical" evidence="2">
    <location>
        <begin position="102"/>
        <end position="124"/>
    </location>
</feature>
<feature type="compositionally biased region" description="Low complexity" evidence="1">
    <location>
        <begin position="178"/>
        <end position="190"/>
    </location>
</feature>
<comment type="caution">
    <text evidence="3">The sequence shown here is derived from an EMBL/GenBank/DDBJ whole genome shotgun (WGS) entry which is preliminary data.</text>
</comment>
<organism evidence="3 4">
    <name type="scientific">Symbiodinium microadriaticum</name>
    <name type="common">Dinoflagellate</name>
    <name type="synonym">Zooxanthella microadriatica</name>
    <dbReference type="NCBI Taxonomy" id="2951"/>
    <lineage>
        <taxon>Eukaryota</taxon>
        <taxon>Sar</taxon>
        <taxon>Alveolata</taxon>
        <taxon>Dinophyceae</taxon>
        <taxon>Suessiales</taxon>
        <taxon>Symbiodiniaceae</taxon>
        <taxon>Symbiodinium</taxon>
    </lineage>
</organism>
<protein>
    <recommendedName>
        <fullName evidence="5">Transmembrane protein</fullName>
    </recommendedName>
</protein>
<feature type="transmembrane region" description="Helical" evidence="2">
    <location>
        <begin position="309"/>
        <end position="327"/>
    </location>
</feature>
<dbReference type="EMBL" id="LSRX01000051">
    <property type="protein sequence ID" value="OLQ11925.1"/>
    <property type="molecule type" value="Genomic_DNA"/>
</dbReference>
<evidence type="ECO:0000313" key="4">
    <source>
        <dbReference type="Proteomes" id="UP000186817"/>
    </source>
</evidence>
<accession>A0A1Q9EX04</accession>
<feature type="region of interest" description="Disordered" evidence="1">
    <location>
        <begin position="381"/>
        <end position="441"/>
    </location>
</feature>
<feature type="transmembrane region" description="Helical" evidence="2">
    <location>
        <begin position="274"/>
        <end position="297"/>
    </location>
</feature>
<dbReference type="OMA" id="NTPAMWR"/>
<keyword evidence="2" id="KW-0812">Transmembrane</keyword>
<dbReference type="OrthoDB" id="441888at2759"/>
<feature type="region of interest" description="Disordered" evidence="1">
    <location>
        <begin position="161"/>
        <end position="190"/>
    </location>
</feature>
<keyword evidence="2" id="KW-0472">Membrane</keyword>
<name>A0A1Q9EX04_SYMMI</name>